<proteinExistence type="predicted"/>
<evidence type="ECO:0000313" key="4">
    <source>
        <dbReference type="Proteomes" id="UP001600064"/>
    </source>
</evidence>
<evidence type="ECO:0000256" key="1">
    <source>
        <dbReference type="SAM" id="MobiDB-lite"/>
    </source>
</evidence>
<comment type="caution">
    <text evidence="3">The sequence shown here is derived from an EMBL/GenBank/DDBJ whole genome shotgun (WGS) entry which is preliminary data.</text>
</comment>
<feature type="region of interest" description="Disordered" evidence="1">
    <location>
        <begin position="311"/>
        <end position="335"/>
    </location>
</feature>
<feature type="region of interest" description="Disordered" evidence="1">
    <location>
        <begin position="498"/>
        <end position="521"/>
    </location>
</feature>
<feature type="compositionally biased region" description="Gly residues" evidence="1">
    <location>
        <begin position="181"/>
        <end position="193"/>
    </location>
</feature>
<organism evidence="3 4">
    <name type="scientific">Remersonia thermophila</name>
    <dbReference type="NCBI Taxonomy" id="72144"/>
    <lineage>
        <taxon>Eukaryota</taxon>
        <taxon>Fungi</taxon>
        <taxon>Dikarya</taxon>
        <taxon>Ascomycota</taxon>
        <taxon>Pezizomycotina</taxon>
        <taxon>Sordariomycetes</taxon>
        <taxon>Sordariomycetidae</taxon>
        <taxon>Sordariales</taxon>
        <taxon>Sordariales incertae sedis</taxon>
        <taxon>Remersonia</taxon>
    </lineage>
</organism>
<sequence length="521" mass="55233">MNERIDGEGWNVSPPQQRSLKIHLTWLPYQSATQLVIILLRSCSPTTQRQANPAPPGRSSQQSPDPSIKYTRHTPTLPGTREIPPPPLQKKKKKREMAHRPVDPLLRETVATLQALCASCGLPKTGAKAVLARRLRLAAQRFRPLPRDARLLSLDLGVKNFGLSLVSPASACDPAKAGKGTASGNGTGSGESGSPGASGVLRTPVRLLAWERIDLTSLTSSSSSSTTTTTTTPSSASEESDFSPVSLAASTLGLVTSRLLPLRPTHVLIERQRFRTAGAAAVLEWTVRVNSLEAMLHAAFAALNRESREAGRALPGEGADGEGSGGGGDSGGAVGPPASLSPWWWWRGRVESVTPKLVAGFLLPGAGKTAAEEGEEGEDEASGGKKKKKKPKKKGGASSAYQLLKQEKIKILTGLLSEGMVQPDEGRAADVVSRFLAAAERKSAGTRRRKGATGDAELEDIGKMDDLSDSLLQGMTWVQWQSNLEALIRERPELLEPVANDDVDGADDADVNGGQALAQET</sequence>
<accession>A0ABR4D4G1</accession>
<dbReference type="GeneID" id="98127698"/>
<feature type="domain" description="Mitochondrial resolvase Ydc2 catalytic" evidence="2">
    <location>
        <begin position="152"/>
        <end position="486"/>
    </location>
</feature>
<evidence type="ECO:0000259" key="2">
    <source>
        <dbReference type="Pfam" id="PF09159"/>
    </source>
</evidence>
<name>A0ABR4D4G1_9PEZI</name>
<feature type="compositionally biased region" description="Low complexity" evidence="1">
    <location>
        <begin position="219"/>
        <end position="235"/>
    </location>
</feature>
<feature type="region of interest" description="Disordered" evidence="1">
    <location>
        <begin position="46"/>
        <end position="97"/>
    </location>
</feature>
<dbReference type="Pfam" id="PF09159">
    <property type="entry name" value="Ydc2-catalyt"/>
    <property type="match status" value="1"/>
</dbReference>
<dbReference type="InterPro" id="IPR015242">
    <property type="entry name" value="Ydc2_cat"/>
</dbReference>
<dbReference type="InterPro" id="IPR036397">
    <property type="entry name" value="RNaseH_sf"/>
</dbReference>
<protein>
    <recommendedName>
        <fullName evidence="2">Mitochondrial resolvase Ydc2 catalytic domain-containing protein</fullName>
    </recommendedName>
</protein>
<feature type="compositionally biased region" description="Gly residues" evidence="1">
    <location>
        <begin position="321"/>
        <end position="334"/>
    </location>
</feature>
<dbReference type="RefSeq" id="XP_070863979.1">
    <property type="nucleotide sequence ID" value="XM_071013054.1"/>
</dbReference>
<evidence type="ECO:0000313" key="3">
    <source>
        <dbReference type="EMBL" id="KAL2265252.1"/>
    </source>
</evidence>
<feature type="region of interest" description="Disordered" evidence="1">
    <location>
        <begin position="172"/>
        <end position="199"/>
    </location>
</feature>
<dbReference type="EMBL" id="JAZGUE010000006">
    <property type="protein sequence ID" value="KAL2265252.1"/>
    <property type="molecule type" value="Genomic_DNA"/>
</dbReference>
<dbReference type="PANTHER" id="PTHR28072:SF1">
    <property type="entry name" value="CRUCIFORM CUTTING ENDONUCLEASE 1, MITOCHONDRIAL-RELATED"/>
    <property type="match status" value="1"/>
</dbReference>
<reference evidence="3 4" key="1">
    <citation type="journal article" date="2024" name="Commun. Biol.">
        <title>Comparative genomic analysis of thermophilic fungi reveals convergent evolutionary adaptations and gene losses.</title>
        <authorList>
            <person name="Steindorff A.S."/>
            <person name="Aguilar-Pontes M.V."/>
            <person name="Robinson A.J."/>
            <person name="Andreopoulos B."/>
            <person name="LaButti K."/>
            <person name="Kuo A."/>
            <person name="Mondo S."/>
            <person name="Riley R."/>
            <person name="Otillar R."/>
            <person name="Haridas S."/>
            <person name="Lipzen A."/>
            <person name="Grimwood J."/>
            <person name="Schmutz J."/>
            <person name="Clum A."/>
            <person name="Reid I.D."/>
            <person name="Moisan M.C."/>
            <person name="Butler G."/>
            <person name="Nguyen T.T.M."/>
            <person name="Dewar K."/>
            <person name="Conant G."/>
            <person name="Drula E."/>
            <person name="Henrissat B."/>
            <person name="Hansel C."/>
            <person name="Singer S."/>
            <person name="Hutchinson M.I."/>
            <person name="de Vries R.P."/>
            <person name="Natvig D.O."/>
            <person name="Powell A.J."/>
            <person name="Tsang A."/>
            <person name="Grigoriev I.V."/>
        </authorList>
    </citation>
    <scope>NUCLEOTIDE SEQUENCE [LARGE SCALE GENOMIC DNA]</scope>
    <source>
        <strain evidence="3 4">ATCC 22073</strain>
    </source>
</reference>
<dbReference type="PANTHER" id="PTHR28072">
    <property type="entry name" value="CRUCIFORM CUTTING ENDONUCLEASE 1, MITOCHONDRIAL-RELATED"/>
    <property type="match status" value="1"/>
</dbReference>
<gene>
    <name evidence="3" type="ORF">VTJ83DRAFT_6352</name>
</gene>
<dbReference type="Gene3D" id="3.30.420.10">
    <property type="entry name" value="Ribonuclease H-like superfamily/Ribonuclease H"/>
    <property type="match status" value="1"/>
</dbReference>
<feature type="compositionally biased region" description="Acidic residues" evidence="1">
    <location>
        <begin position="372"/>
        <end position="381"/>
    </location>
</feature>
<feature type="region of interest" description="Disordered" evidence="1">
    <location>
        <begin position="219"/>
        <end position="242"/>
    </location>
</feature>
<dbReference type="Proteomes" id="UP001600064">
    <property type="component" value="Unassembled WGS sequence"/>
</dbReference>
<feature type="region of interest" description="Disordered" evidence="1">
    <location>
        <begin position="367"/>
        <end position="399"/>
    </location>
</feature>
<dbReference type="InterPro" id="IPR039197">
    <property type="entry name" value="Mrs1/Cce1"/>
</dbReference>
<feature type="compositionally biased region" description="Basic residues" evidence="1">
    <location>
        <begin position="384"/>
        <end position="395"/>
    </location>
</feature>
<feature type="compositionally biased region" description="Acidic residues" evidence="1">
    <location>
        <begin position="499"/>
        <end position="510"/>
    </location>
</feature>
<dbReference type="CDD" id="cd16963">
    <property type="entry name" value="CCE1"/>
    <property type="match status" value="1"/>
</dbReference>
<dbReference type="InterPro" id="IPR012337">
    <property type="entry name" value="RNaseH-like_sf"/>
</dbReference>
<dbReference type="SUPFAM" id="SSF53098">
    <property type="entry name" value="Ribonuclease H-like"/>
    <property type="match status" value="2"/>
</dbReference>
<keyword evidence="4" id="KW-1185">Reference proteome</keyword>